<sequence length="85" mass="9673">MIDKGLAAEKERQRKAIEAIGVAAIQKGLEKRIAIEEANHDALQKMTTILTDTKAIVAYWDKSSYQTPERRRANFKVIDDKSKRT</sequence>
<name>A0ABT0AMG4_9LACT</name>
<evidence type="ECO:0000313" key="1">
    <source>
        <dbReference type="EMBL" id="MCJ1977759.1"/>
    </source>
</evidence>
<dbReference type="Proteomes" id="UP001522462">
    <property type="component" value="Unassembled WGS sequence"/>
</dbReference>
<protein>
    <submittedName>
        <fullName evidence="1">Uncharacterized protein</fullName>
    </submittedName>
</protein>
<dbReference type="EMBL" id="JAAEDA010000010">
    <property type="protein sequence ID" value="MCJ1977759.1"/>
    <property type="molecule type" value="Genomic_DNA"/>
</dbReference>
<evidence type="ECO:0000313" key="2">
    <source>
        <dbReference type="Proteomes" id="UP001522462"/>
    </source>
</evidence>
<proteinExistence type="predicted"/>
<keyword evidence="2" id="KW-1185">Reference proteome</keyword>
<comment type="caution">
    <text evidence="1">The sequence shown here is derived from an EMBL/GenBank/DDBJ whole genome shotgun (WGS) entry which is preliminary data.</text>
</comment>
<gene>
    <name evidence="1" type="ORF">GYN19_07300</name>
</gene>
<reference evidence="1 2" key="1">
    <citation type="journal article" date="2022" name="Microbiol. Res.">
        <title>Comparative genome analysis, predicted lifestyle and antimicrobial strategies of Lactococcus carnosus and Lactococcus paracarnosus isolated from meat.</title>
        <authorList>
            <person name="Werum V."/>
            <person name="Ehrmann M."/>
            <person name="Vogel R."/>
            <person name="Hilgarth M."/>
        </authorList>
    </citation>
    <scope>NUCLEOTIDE SEQUENCE [LARGE SCALE GENOMIC DNA]</scope>
    <source>
        <strain evidence="1 2">TMW21897</strain>
    </source>
</reference>
<organism evidence="1 2">
    <name type="scientific">Pseudolactococcus paracarnosus</name>
    <dbReference type="NCBI Taxonomy" id="2749962"/>
    <lineage>
        <taxon>Bacteria</taxon>
        <taxon>Bacillati</taxon>
        <taxon>Bacillota</taxon>
        <taxon>Bacilli</taxon>
        <taxon>Lactobacillales</taxon>
        <taxon>Streptococcaceae</taxon>
        <taxon>Pseudolactococcus</taxon>
    </lineage>
</organism>
<dbReference type="RefSeq" id="WP_243914734.1">
    <property type="nucleotide sequence ID" value="NZ_JAAEDA010000010.1"/>
</dbReference>
<accession>A0ABT0AMG4</accession>